<dbReference type="InterPro" id="IPR001680">
    <property type="entry name" value="WD40_rpt"/>
</dbReference>
<dbReference type="PROSITE" id="PS50294">
    <property type="entry name" value="WD_REPEATS_REGION"/>
    <property type="match status" value="1"/>
</dbReference>
<evidence type="ECO:0000256" key="3">
    <source>
        <dbReference type="ARBA" id="ARBA00022737"/>
    </source>
</evidence>
<comment type="similarity">
    <text evidence="1">Belongs to the WD repeat G protein beta family.</text>
</comment>
<dbReference type="PRINTS" id="PR00319">
    <property type="entry name" value="GPROTEINB"/>
</dbReference>
<reference evidence="6" key="2">
    <citation type="submission" date="2025-08" db="UniProtKB">
        <authorList>
            <consortium name="Ensembl"/>
        </authorList>
    </citation>
    <scope>IDENTIFICATION</scope>
</reference>
<sequence length="116" mass="13257">TAGHGLHENEMLASIKIRPSLKDKLEEEKAKLPDLELHQVAKHVEAPEQFVMKTRRTLTGHGNKVLCMDWFKNKRRMVTSSQDGKVVVWDSFTTNKDHWVGHVPWTVCAGLSNTRI</sequence>
<feature type="repeat" description="WD" evidence="5">
    <location>
        <begin position="58"/>
        <end position="90"/>
    </location>
</feature>
<name>A0A8C2Y175_CAPHI</name>
<evidence type="ECO:0000256" key="4">
    <source>
        <dbReference type="ARBA" id="ARBA00023224"/>
    </source>
</evidence>
<proteinExistence type="inferred from homology"/>
<dbReference type="InterPro" id="IPR001632">
    <property type="entry name" value="WD40_G-protein_beta-like"/>
</dbReference>
<keyword evidence="3" id="KW-0677">Repeat</keyword>
<dbReference type="PROSITE" id="PS50082">
    <property type="entry name" value="WD_REPEATS_2"/>
    <property type="match status" value="1"/>
</dbReference>
<dbReference type="InterPro" id="IPR016346">
    <property type="entry name" value="G-protein_beta_1-5"/>
</dbReference>
<evidence type="ECO:0000313" key="6">
    <source>
        <dbReference type="Ensembl" id="ENSCHIP00010037633.1"/>
    </source>
</evidence>
<reference evidence="6" key="1">
    <citation type="submission" date="2019-03" db="EMBL/GenBank/DDBJ databases">
        <title>Genome sequencing and reference-guided assembly of Black Bengal Goat (Capra hircus).</title>
        <authorList>
            <person name="Siddiki A.Z."/>
            <person name="Baten A."/>
            <person name="Billah M."/>
            <person name="Alam M.A.U."/>
            <person name="Shawrob K.S.M."/>
            <person name="Saha S."/>
            <person name="Chowdhury M."/>
            <person name="Rahman A.H."/>
            <person name="Stear M."/>
            <person name="Miah G."/>
            <person name="Das G.B."/>
            <person name="Hossain M.M."/>
            <person name="Kumkum M."/>
            <person name="Islam M.S."/>
            <person name="Mollah A.M."/>
            <person name="Ahsan A."/>
            <person name="Tusar F."/>
            <person name="Khan M.K.I."/>
        </authorList>
    </citation>
    <scope>NUCLEOTIDE SEQUENCE [LARGE SCALE GENOMIC DNA]</scope>
</reference>
<dbReference type="Pfam" id="PF00400">
    <property type="entry name" value="WD40"/>
    <property type="match status" value="1"/>
</dbReference>
<dbReference type="SMART" id="SM00320">
    <property type="entry name" value="WD40"/>
    <property type="match status" value="1"/>
</dbReference>
<dbReference type="GO" id="GO:0007165">
    <property type="term" value="P:signal transduction"/>
    <property type="evidence" value="ECO:0007669"/>
    <property type="project" value="UniProtKB-KW"/>
</dbReference>
<evidence type="ECO:0000256" key="1">
    <source>
        <dbReference type="ARBA" id="ARBA00009768"/>
    </source>
</evidence>
<keyword evidence="4" id="KW-0807">Transducer</keyword>
<evidence type="ECO:0008006" key="7">
    <source>
        <dbReference type="Google" id="ProtNLM"/>
    </source>
</evidence>
<evidence type="ECO:0000256" key="5">
    <source>
        <dbReference type="PROSITE-ProRule" id="PRU00221"/>
    </source>
</evidence>
<evidence type="ECO:0000256" key="2">
    <source>
        <dbReference type="ARBA" id="ARBA00022574"/>
    </source>
</evidence>
<dbReference type="PANTHER" id="PTHR19850">
    <property type="entry name" value="GUANINE NUCLEOTIDE-BINDING PROTEIN BETA G PROTEIN BETA"/>
    <property type="match status" value="1"/>
</dbReference>
<keyword evidence="2 5" id="KW-0853">WD repeat</keyword>
<dbReference type="InterPro" id="IPR036322">
    <property type="entry name" value="WD40_repeat_dom_sf"/>
</dbReference>
<organism evidence="6">
    <name type="scientific">Capra hircus</name>
    <name type="common">Goat</name>
    <dbReference type="NCBI Taxonomy" id="9925"/>
    <lineage>
        <taxon>Eukaryota</taxon>
        <taxon>Metazoa</taxon>
        <taxon>Chordata</taxon>
        <taxon>Craniata</taxon>
        <taxon>Vertebrata</taxon>
        <taxon>Euteleostomi</taxon>
        <taxon>Mammalia</taxon>
        <taxon>Eutheria</taxon>
        <taxon>Laurasiatheria</taxon>
        <taxon>Artiodactyla</taxon>
        <taxon>Ruminantia</taxon>
        <taxon>Pecora</taxon>
        <taxon>Bovidae</taxon>
        <taxon>Caprinae</taxon>
        <taxon>Capra</taxon>
    </lineage>
</organism>
<dbReference type="InterPro" id="IPR015943">
    <property type="entry name" value="WD40/YVTN_repeat-like_dom_sf"/>
</dbReference>
<dbReference type="SUPFAM" id="SSF50978">
    <property type="entry name" value="WD40 repeat-like"/>
    <property type="match status" value="1"/>
</dbReference>
<dbReference type="Gene3D" id="2.130.10.10">
    <property type="entry name" value="YVTN repeat-like/Quinoprotein amine dehydrogenase"/>
    <property type="match status" value="1"/>
</dbReference>
<dbReference type="Ensembl" id="ENSCHIT00010052761.1">
    <property type="protein sequence ID" value="ENSCHIP00010037633.1"/>
    <property type="gene ID" value="ENSCHIG00010027915.1"/>
</dbReference>
<dbReference type="AlphaFoldDB" id="A0A8C2Y175"/>
<protein>
    <recommendedName>
        <fullName evidence="7">Guanine nucleotide-binding protein subunit beta-like protein</fullName>
    </recommendedName>
</protein>
<accession>A0A8C2Y175</accession>